<sequence>MMKNFTEICRHIERCEYPTAWIIDPAISCRPRDIAGYRAVKRLTSTSLEKSRRRRVLSKCREGRLISKAEESAHPLLLEKLGLLLPGPRSSASSACSSGPPLLPLGACLRLAATLRGRNRRRRVDSRRLGGARGLEGCPRCSFRHRAQLGLIVGSVVLDGLQESD</sequence>
<comment type="caution">
    <text evidence="1">The sequence shown here is derived from an EMBL/GenBank/DDBJ whole genome shotgun (WGS) entry which is preliminary data.</text>
</comment>
<dbReference type="AlphaFoldDB" id="A0A443Q560"/>
<evidence type="ECO:0000313" key="2">
    <source>
        <dbReference type="Proteomes" id="UP000283530"/>
    </source>
</evidence>
<protein>
    <submittedName>
        <fullName evidence="1">Uncharacterized protein</fullName>
    </submittedName>
</protein>
<dbReference type="Proteomes" id="UP000283530">
    <property type="component" value="Unassembled WGS sequence"/>
</dbReference>
<organism evidence="1 2">
    <name type="scientific">Cinnamomum micranthum f. kanehirae</name>
    <dbReference type="NCBI Taxonomy" id="337451"/>
    <lineage>
        <taxon>Eukaryota</taxon>
        <taxon>Viridiplantae</taxon>
        <taxon>Streptophyta</taxon>
        <taxon>Embryophyta</taxon>
        <taxon>Tracheophyta</taxon>
        <taxon>Spermatophyta</taxon>
        <taxon>Magnoliopsida</taxon>
        <taxon>Magnoliidae</taxon>
        <taxon>Laurales</taxon>
        <taxon>Lauraceae</taxon>
        <taxon>Cinnamomum</taxon>
    </lineage>
</organism>
<gene>
    <name evidence="1" type="ORF">CKAN_02760200</name>
</gene>
<name>A0A443Q560_9MAGN</name>
<dbReference type="EMBL" id="QPKB01000534">
    <property type="protein sequence ID" value="RWR98107.1"/>
    <property type="molecule type" value="Genomic_DNA"/>
</dbReference>
<keyword evidence="2" id="KW-1185">Reference proteome</keyword>
<proteinExistence type="predicted"/>
<reference evidence="1 2" key="1">
    <citation type="journal article" date="2019" name="Nat. Plants">
        <title>Stout camphor tree genome fills gaps in understanding of flowering plant genome evolution.</title>
        <authorList>
            <person name="Chaw S.M."/>
            <person name="Liu Y.C."/>
            <person name="Wu Y.W."/>
            <person name="Wang H.Y."/>
            <person name="Lin C.I."/>
            <person name="Wu C.S."/>
            <person name="Ke H.M."/>
            <person name="Chang L.Y."/>
            <person name="Hsu C.Y."/>
            <person name="Yang H.T."/>
            <person name="Sudianto E."/>
            <person name="Hsu M.H."/>
            <person name="Wu K.P."/>
            <person name="Wang L.N."/>
            <person name="Leebens-Mack J.H."/>
            <person name="Tsai I.J."/>
        </authorList>
    </citation>
    <scope>NUCLEOTIDE SEQUENCE [LARGE SCALE GENOMIC DNA]</scope>
    <source>
        <strain evidence="2">cv. Chaw 1501</strain>
        <tissue evidence="1">Young leaves</tissue>
    </source>
</reference>
<evidence type="ECO:0000313" key="1">
    <source>
        <dbReference type="EMBL" id="RWR98107.1"/>
    </source>
</evidence>
<accession>A0A443Q560</accession>